<name>A0A4R5QFB8_9PROT</name>
<keyword evidence="6" id="KW-1185">Reference proteome</keyword>
<keyword evidence="3" id="KW-0676">Redox-active center</keyword>
<sequence length="189" mass="20314">MPRRGLLLAAAGTLAAALPRRKARAAGPFGQLREDGPRPLPEFSFTDAEEQERRVADFAGTGLLINLWATWCGPCVEEMPALDRAQAALLGDGIQVLALSSDRGGRAVVELFLKDKKITRLGLWLDPRGAAGRAMGVRGLPTTVVVDRQGREMARLEGAAAWDTPQMLAAVRRLVGPPARKPAEDLSRT</sequence>
<keyword evidence="2" id="KW-0201">Cytochrome c-type biogenesis</keyword>
<evidence type="ECO:0000256" key="2">
    <source>
        <dbReference type="ARBA" id="ARBA00022748"/>
    </source>
</evidence>
<organism evidence="5 6">
    <name type="scientific">Dankookia rubra</name>
    <dbReference type="NCBI Taxonomy" id="1442381"/>
    <lineage>
        <taxon>Bacteria</taxon>
        <taxon>Pseudomonadati</taxon>
        <taxon>Pseudomonadota</taxon>
        <taxon>Alphaproteobacteria</taxon>
        <taxon>Acetobacterales</taxon>
        <taxon>Roseomonadaceae</taxon>
        <taxon>Dankookia</taxon>
    </lineage>
</organism>
<dbReference type="Pfam" id="PF08534">
    <property type="entry name" value="Redoxin"/>
    <property type="match status" value="1"/>
</dbReference>
<dbReference type="GO" id="GO:0015036">
    <property type="term" value="F:disulfide oxidoreductase activity"/>
    <property type="evidence" value="ECO:0007669"/>
    <property type="project" value="UniProtKB-ARBA"/>
</dbReference>
<dbReference type="CDD" id="cd02966">
    <property type="entry name" value="TlpA_like_family"/>
    <property type="match status" value="1"/>
</dbReference>
<dbReference type="InterPro" id="IPR013740">
    <property type="entry name" value="Redoxin"/>
</dbReference>
<evidence type="ECO:0000313" key="5">
    <source>
        <dbReference type="EMBL" id="TDH61137.1"/>
    </source>
</evidence>
<dbReference type="InterPro" id="IPR013766">
    <property type="entry name" value="Thioredoxin_domain"/>
</dbReference>
<dbReference type="OrthoDB" id="9799347at2"/>
<comment type="caution">
    <text evidence="5">The sequence shown here is derived from an EMBL/GenBank/DDBJ whole genome shotgun (WGS) entry which is preliminary data.</text>
</comment>
<evidence type="ECO:0000313" key="6">
    <source>
        <dbReference type="Proteomes" id="UP000295096"/>
    </source>
</evidence>
<feature type="domain" description="Thioredoxin" evidence="4">
    <location>
        <begin position="34"/>
        <end position="176"/>
    </location>
</feature>
<dbReference type="EMBL" id="SMSJ01000026">
    <property type="protein sequence ID" value="TDH61137.1"/>
    <property type="molecule type" value="Genomic_DNA"/>
</dbReference>
<dbReference type="AlphaFoldDB" id="A0A4R5QFB8"/>
<evidence type="ECO:0000256" key="1">
    <source>
        <dbReference type="ARBA" id="ARBA00004196"/>
    </source>
</evidence>
<reference evidence="5 6" key="1">
    <citation type="journal article" date="2016" name="J. Microbiol.">
        <title>Dankookia rubra gen. nov., sp. nov., an alphaproteobacterium isolated from sediment of a shallow stream.</title>
        <authorList>
            <person name="Kim W.H."/>
            <person name="Kim D.H."/>
            <person name="Kang K."/>
            <person name="Ahn T.Y."/>
        </authorList>
    </citation>
    <scope>NUCLEOTIDE SEQUENCE [LARGE SCALE GENOMIC DNA]</scope>
    <source>
        <strain evidence="5 6">JCM30602</strain>
    </source>
</reference>
<comment type="subcellular location">
    <subcellularLocation>
        <location evidence="1">Cell envelope</location>
    </subcellularLocation>
</comment>
<dbReference type="Proteomes" id="UP000295096">
    <property type="component" value="Unassembled WGS sequence"/>
</dbReference>
<dbReference type="GO" id="GO:0017004">
    <property type="term" value="P:cytochrome complex assembly"/>
    <property type="evidence" value="ECO:0007669"/>
    <property type="project" value="UniProtKB-KW"/>
</dbReference>
<evidence type="ECO:0000256" key="3">
    <source>
        <dbReference type="ARBA" id="ARBA00023284"/>
    </source>
</evidence>
<dbReference type="PANTHER" id="PTHR42852:SF17">
    <property type="entry name" value="THIOREDOXIN-LIKE PROTEIN HI_1115"/>
    <property type="match status" value="1"/>
</dbReference>
<dbReference type="PROSITE" id="PS51352">
    <property type="entry name" value="THIOREDOXIN_2"/>
    <property type="match status" value="1"/>
</dbReference>
<protein>
    <submittedName>
        <fullName evidence="5">TlpA family protein disulfide reductase</fullName>
    </submittedName>
</protein>
<dbReference type="GO" id="GO:0030313">
    <property type="term" value="C:cell envelope"/>
    <property type="evidence" value="ECO:0007669"/>
    <property type="project" value="UniProtKB-SubCell"/>
</dbReference>
<dbReference type="InterPro" id="IPR050553">
    <property type="entry name" value="Thioredoxin_ResA/DsbE_sf"/>
</dbReference>
<dbReference type="InterPro" id="IPR017937">
    <property type="entry name" value="Thioredoxin_CS"/>
</dbReference>
<dbReference type="PANTHER" id="PTHR42852">
    <property type="entry name" value="THIOL:DISULFIDE INTERCHANGE PROTEIN DSBE"/>
    <property type="match status" value="1"/>
</dbReference>
<dbReference type="PROSITE" id="PS00194">
    <property type="entry name" value="THIOREDOXIN_1"/>
    <property type="match status" value="1"/>
</dbReference>
<dbReference type="InterPro" id="IPR036249">
    <property type="entry name" value="Thioredoxin-like_sf"/>
</dbReference>
<evidence type="ECO:0000259" key="4">
    <source>
        <dbReference type="PROSITE" id="PS51352"/>
    </source>
</evidence>
<dbReference type="SUPFAM" id="SSF52833">
    <property type="entry name" value="Thioredoxin-like"/>
    <property type="match status" value="1"/>
</dbReference>
<proteinExistence type="predicted"/>
<dbReference type="Gene3D" id="3.40.30.10">
    <property type="entry name" value="Glutaredoxin"/>
    <property type="match status" value="1"/>
</dbReference>
<accession>A0A4R5QFB8</accession>
<gene>
    <name evidence="5" type="ORF">E2C06_18570</name>
</gene>